<proteinExistence type="inferred from homology"/>
<dbReference type="SUPFAM" id="SSF56935">
    <property type="entry name" value="Porins"/>
    <property type="match status" value="1"/>
</dbReference>
<dbReference type="PANTHER" id="PTHR47234">
    <property type="match status" value="1"/>
</dbReference>
<keyword evidence="3 5" id="KW-0472">Membrane</keyword>
<feature type="domain" description="TonB-dependent receptor-like beta-barrel" evidence="7">
    <location>
        <begin position="547"/>
        <end position="983"/>
    </location>
</feature>
<feature type="chain" id="PRO_5046259318" evidence="6">
    <location>
        <begin position="28"/>
        <end position="1023"/>
    </location>
</feature>
<dbReference type="Gene3D" id="2.170.130.10">
    <property type="entry name" value="TonB-dependent receptor, plug domain"/>
    <property type="match status" value="1"/>
</dbReference>
<comment type="subcellular location">
    <subcellularLocation>
        <location evidence="1 5">Cell outer membrane</location>
    </subcellularLocation>
</comment>
<dbReference type="Gene3D" id="2.40.170.20">
    <property type="entry name" value="TonB-dependent receptor, beta-barrel domain"/>
    <property type="match status" value="1"/>
</dbReference>
<protein>
    <submittedName>
        <fullName evidence="9">TonB-dependent receptor</fullName>
    </submittedName>
</protein>
<comment type="similarity">
    <text evidence="5">Belongs to the TonB-dependent receptor family.</text>
</comment>
<dbReference type="InterPro" id="IPR012910">
    <property type="entry name" value="Plug_dom"/>
</dbReference>
<organism evidence="9 10">
    <name type="scientific">Candidatus Phycosocius spiralis</name>
    <dbReference type="NCBI Taxonomy" id="2815099"/>
    <lineage>
        <taxon>Bacteria</taxon>
        <taxon>Pseudomonadati</taxon>
        <taxon>Pseudomonadota</taxon>
        <taxon>Alphaproteobacteria</taxon>
        <taxon>Caulobacterales</taxon>
        <taxon>Caulobacterales incertae sedis</taxon>
        <taxon>Candidatus Phycosocius</taxon>
    </lineage>
</organism>
<evidence type="ECO:0000256" key="6">
    <source>
        <dbReference type="SAM" id="SignalP"/>
    </source>
</evidence>
<dbReference type="PANTHER" id="PTHR47234:SF2">
    <property type="entry name" value="TONB-DEPENDENT RECEPTOR"/>
    <property type="match status" value="1"/>
</dbReference>
<evidence type="ECO:0000256" key="1">
    <source>
        <dbReference type="ARBA" id="ARBA00004442"/>
    </source>
</evidence>
<evidence type="ECO:0000256" key="5">
    <source>
        <dbReference type="RuleBase" id="RU003357"/>
    </source>
</evidence>
<evidence type="ECO:0000259" key="7">
    <source>
        <dbReference type="Pfam" id="PF00593"/>
    </source>
</evidence>
<dbReference type="PROSITE" id="PS00430">
    <property type="entry name" value="TONB_DEPENDENT_REC_1"/>
    <property type="match status" value="1"/>
</dbReference>
<dbReference type="EMBL" id="BPFZ01000005">
    <property type="protein sequence ID" value="GIU66886.1"/>
    <property type="molecule type" value="Genomic_DNA"/>
</dbReference>
<name>A0ABQ4PV95_9PROT</name>
<evidence type="ECO:0000259" key="8">
    <source>
        <dbReference type="Pfam" id="PF07715"/>
    </source>
</evidence>
<dbReference type="InterPro" id="IPR036942">
    <property type="entry name" value="Beta-barrel_TonB_sf"/>
</dbReference>
<gene>
    <name evidence="9" type="ORF">PsB1_1040</name>
</gene>
<evidence type="ECO:0000313" key="9">
    <source>
        <dbReference type="EMBL" id="GIU66886.1"/>
    </source>
</evidence>
<dbReference type="InterPro" id="IPR037066">
    <property type="entry name" value="Plug_dom_sf"/>
</dbReference>
<keyword evidence="4" id="KW-0998">Cell outer membrane</keyword>
<keyword evidence="2 6" id="KW-0732">Signal</keyword>
<reference evidence="9" key="2">
    <citation type="journal article" date="2023" name="ISME Commun">
        <title>Characterization of a bloom-associated alphaproteobacterial lineage, 'Candidatus Phycosocius': insights into freshwater algal-bacterial interactions.</title>
        <authorList>
            <person name="Tanabe Y."/>
            <person name="Yamaguchi H."/>
            <person name="Yoshida M."/>
            <person name="Kai A."/>
            <person name="Okazaki Y."/>
        </authorList>
    </citation>
    <scope>NUCLEOTIDE SEQUENCE</scope>
    <source>
        <strain evidence="9">BOTRYCO-1</strain>
    </source>
</reference>
<accession>A0ABQ4PV95</accession>
<dbReference type="InterPro" id="IPR010916">
    <property type="entry name" value="TonB_box_CS"/>
</dbReference>
<dbReference type="Pfam" id="PF00593">
    <property type="entry name" value="TonB_dep_Rec_b-barrel"/>
    <property type="match status" value="1"/>
</dbReference>
<keyword evidence="9" id="KW-0675">Receptor</keyword>
<reference evidence="9" key="1">
    <citation type="submission" date="2021-05" db="EMBL/GenBank/DDBJ databases">
        <authorList>
            <person name="Tanabe Y."/>
        </authorList>
    </citation>
    <scope>NUCLEOTIDE SEQUENCE</scope>
    <source>
        <strain evidence="9">BOTRYCO-1</strain>
    </source>
</reference>
<evidence type="ECO:0000256" key="2">
    <source>
        <dbReference type="ARBA" id="ARBA00022729"/>
    </source>
</evidence>
<dbReference type="InterPro" id="IPR000531">
    <property type="entry name" value="Beta-barrel_TonB"/>
</dbReference>
<dbReference type="RefSeq" id="WP_284359556.1">
    <property type="nucleotide sequence ID" value="NZ_BPFZ01000005.1"/>
</dbReference>
<sequence>MKKSIRGSLIGATALTAMAFIPGLVSAQTPAAQTTPSTSTSKAPPKTAETVIVTGSRIRRDTFTTASPLTVITNENAVLAGSIDATEILQGSTAAAGSGQINNFFTGFLVDGGPGIQTVGLNSLGAQRTLVLLNGRRMPPSGVGGSVGPVDLNIIPNLAISRYEIVNEGASPIYGSDAVGGVVNGIIRKNVNGFEARGATSASFDGGGNDYTLGALWGKTEDRWNVMVSGEYFKQDAFKYGDRDFCSANYVFDADTGKRADFIDPKTGKPRCFGFGGSVNRIIPQGNAATGTGSWVADASQTARRVGRNPSTGAPDTLLAVPGWRRVFSPPPGQLGEPVANQLDYGLDKITDTDIISPSDRAVVYATVSRDLDLLGGVEVYGEFLGANRKSTQTRYAQLFFFGNVPGGLTAFNIFNPFSTPTTPVAAQPVILRPFTFKQNVGTYQALGGLRGKTDKGIFGGFKNGDWDVYVQSSLGEGKYTGSVVYQDRLEASLQATRDPLTGALTCPSPILTGGNCVPINFFDPRVVAGNLTPVEEEYLFADPRSNKGKTTYKQTVVEANMTGDFFRFPSASDDVKINLGMHYRKMSLNDVPGVITLQQIRPGVSNSSLVSTAGITKGKDSVWEAYTEISAPLMAKKPMVESLNVLLAYRYTDYDSYDSNSTWKATIDWRIVPEISLIGITGTSYRAPGLYELFLGDQTGFLGQSSVDPCIQWGQSTNQTLADRCKRDGVPPDYTGSGSSAQITRRGGKGVLKEETSKSNIISLVYRPSKIDLNLRLDFWQISVSDQIGQFGAANIVNTCYTDTSGRADTFCKLFTRDTNKDSPRFNNILNIFDSFVNINETNVEGIDLKFVYRKSFAIGDLTVDSQHRWTTKNATGIFTDDELEESQGTIGDPIYNSITQFRFKRQDWTYAWTVTAIGPSNQIRFFNDGNNIVKQRPGDYYSYNGLTSVFYKTKTETTITHAIAVQYKSDNWTIVGGISNIFNDLAPAISTGVVSRLGVNPLTSQYDIVGRSLTLDLVRRF</sequence>
<comment type="caution">
    <text evidence="9">The sequence shown here is derived from an EMBL/GenBank/DDBJ whole genome shotgun (WGS) entry which is preliminary data.</text>
</comment>
<feature type="domain" description="TonB-dependent receptor plug" evidence="8">
    <location>
        <begin position="64"/>
        <end position="182"/>
    </location>
</feature>
<evidence type="ECO:0000256" key="3">
    <source>
        <dbReference type="ARBA" id="ARBA00023136"/>
    </source>
</evidence>
<dbReference type="Pfam" id="PF07715">
    <property type="entry name" value="Plug"/>
    <property type="match status" value="1"/>
</dbReference>
<keyword evidence="10" id="KW-1185">Reference proteome</keyword>
<keyword evidence="5" id="KW-0798">TonB box</keyword>
<evidence type="ECO:0000256" key="4">
    <source>
        <dbReference type="ARBA" id="ARBA00023237"/>
    </source>
</evidence>
<dbReference type="Proteomes" id="UP001161064">
    <property type="component" value="Unassembled WGS sequence"/>
</dbReference>
<feature type="signal peptide" evidence="6">
    <location>
        <begin position="1"/>
        <end position="27"/>
    </location>
</feature>
<evidence type="ECO:0000313" key="10">
    <source>
        <dbReference type="Proteomes" id="UP001161064"/>
    </source>
</evidence>